<evidence type="ECO:0000313" key="1">
    <source>
        <dbReference type="EMBL" id="MFG6456969.1"/>
    </source>
</evidence>
<reference evidence="1 2" key="1">
    <citation type="submission" date="2024-09" db="EMBL/GenBank/DDBJ databases">
        <title>Novel species of the genus Pelomonas and Roseateles isolated from streams.</title>
        <authorList>
            <person name="Lu H."/>
        </authorList>
    </citation>
    <scope>NUCLEOTIDE SEQUENCE [LARGE SCALE GENOMIC DNA]</scope>
    <source>
        <strain evidence="1 2">BYS96W</strain>
    </source>
</reference>
<protein>
    <submittedName>
        <fullName evidence="1">Uncharacterized protein</fullName>
    </submittedName>
</protein>
<accession>A0ABW7G522</accession>
<dbReference type="RefSeq" id="WP_394487787.1">
    <property type="nucleotide sequence ID" value="NZ_JBIGIA010000006.1"/>
</dbReference>
<name>A0ABW7G522_9BURK</name>
<evidence type="ECO:0000313" key="2">
    <source>
        <dbReference type="Proteomes" id="UP001606305"/>
    </source>
</evidence>
<dbReference type="Proteomes" id="UP001606305">
    <property type="component" value="Unassembled WGS sequence"/>
</dbReference>
<proteinExistence type="predicted"/>
<dbReference type="EMBL" id="JBIGIA010000006">
    <property type="protein sequence ID" value="MFG6456969.1"/>
    <property type="molecule type" value="Genomic_DNA"/>
</dbReference>
<keyword evidence="2" id="KW-1185">Reference proteome</keyword>
<comment type="caution">
    <text evidence="1">The sequence shown here is derived from an EMBL/GenBank/DDBJ whole genome shotgun (WGS) entry which is preliminary data.</text>
</comment>
<gene>
    <name evidence="1" type="ORF">ACG00X_09000</name>
</gene>
<organism evidence="1 2">
    <name type="scientific">Pelomonas nitida</name>
    <dbReference type="NCBI Taxonomy" id="3299027"/>
    <lineage>
        <taxon>Bacteria</taxon>
        <taxon>Pseudomonadati</taxon>
        <taxon>Pseudomonadota</taxon>
        <taxon>Betaproteobacteria</taxon>
        <taxon>Burkholderiales</taxon>
        <taxon>Sphaerotilaceae</taxon>
        <taxon>Roseateles</taxon>
    </lineage>
</organism>
<sequence length="455" mass="48494">MRDLMVAQTLLQVPGFVSAPANPRMSGATDANHGCTPYKHASHDLGMAMDLGISECISGVGQNQYIALANVRQEVRNVSPGNGPGVWTNELAAKFMAQFVDDANNRQDRDFSAFASMYAALIAGANGSRDTLANSIAGAKGDTRTAILNALFGSGRQALSIVSGVLIDGAGTAKNSYPDGNCALTHLGFVNQVVLANGARPIVRPESFHNNHFHIYFQPPQIRRLSDHLIAAADPVYPVDAALVQLTSKPISPAIVNKIDSELSNLCYEVENPHSPKRINSPGSASNYMDPAVAVIGVLKYKYGIEPEGRVSTVVLSAPAHGKIVDDIWVNNGKQFPLASYQLFKYLPEGNFYGADRVKFEVVANGKTFRVSLKINVIETSMDGDSCQQSGDIGGRAETQLARAAAGIDVALAGIEEVMPGLDYASVQEWLGLADLIPAAAMQSAKVRIAQLSLR</sequence>